<accession>A0A6A4HM47</accession>
<dbReference type="GO" id="GO:0003723">
    <property type="term" value="F:RNA binding"/>
    <property type="evidence" value="ECO:0007669"/>
    <property type="project" value="UniProtKB-UniRule"/>
</dbReference>
<feature type="domain" description="DRBM" evidence="2">
    <location>
        <begin position="316"/>
        <end position="383"/>
    </location>
</feature>
<dbReference type="OrthoDB" id="3062192at2759"/>
<organism evidence="3 4">
    <name type="scientific">Gymnopus androsaceus JB14</name>
    <dbReference type="NCBI Taxonomy" id="1447944"/>
    <lineage>
        <taxon>Eukaryota</taxon>
        <taxon>Fungi</taxon>
        <taxon>Dikarya</taxon>
        <taxon>Basidiomycota</taxon>
        <taxon>Agaricomycotina</taxon>
        <taxon>Agaricomycetes</taxon>
        <taxon>Agaricomycetidae</taxon>
        <taxon>Agaricales</taxon>
        <taxon>Marasmiineae</taxon>
        <taxon>Omphalotaceae</taxon>
        <taxon>Gymnopus</taxon>
    </lineage>
</organism>
<sequence>MDFMHYFLPTTMSDSEMASSILTDRTFTSTIPGLGATSGKAVKLVGSVVVNGVEAILIRRRISKLETIFKLREEVYCKANYEDLLELSRSVYEPSIRKRAFRVIMGIVGGMEFEDLASAVSEWHLSESYDLLKEMALCFRLENGPEEYVNILSSQISTNLRCYGMRRLPSSYIQRHDADTSMEVPLCNAFLLFIALVISFSENSSFSKLVIHELDMLTFITQTFPAILYPNSEFNSTTKAPLLLPAKLVFRALLEKLDPTADSLDAPSIAQLEVLLSTTVLNSISLVSENDLRVSILSPWTRVRLGVNIPSSSSKEYVHNLNTVSQRYRYTREFRDSHHGTRQFGYWLSIAYINNQEYGRATARTRTLAREYAARQALALLGHCILYSRTELWQQIIAFPFLLLCSTTTRLACRRNTYR</sequence>
<keyword evidence="1" id="KW-0694">RNA-binding</keyword>
<dbReference type="Gene3D" id="3.30.160.20">
    <property type="match status" value="1"/>
</dbReference>
<evidence type="ECO:0000259" key="2">
    <source>
        <dbReference type="PROSITE" id="PS50137"/>
    </source>
</evidence>
<proteinExistence type="predicted"/>
<evidence type="ECO:0000256" key="1">
    <source>
        <dbReference type="PROSITE-ProRule" id="PRU00266"/>
    </source>
</evidence>
<dbReference type="EMBL" id="ML769468">
    <property type="protein sequence ID" value="KAE9399529.1"/>
    <property type="molecule type" value="Genomic_DNA"/>
</dbReference>
<dbReference type="SUPFAM" id="SSF54768">
    <property type="entry name" value="dsRNA-binding domain-like"/>
    <property type="match status" value="1"/>
</dbReference>
<gene>
    <name evidence="3" type="ORF">BT96DRAFT_1019433</name>
</gene>
<name>A0A6A4HM47_9AGAR</name>
<protein>
    <recommendedName>
        <fullName evidence="2">DRBM domain-containing protein</fullName>
    </recommendedName>
</protein>
<dbReference type="InterPro" id="IPR014720">
    <property type="entry name" value="dsRBD_dom"/>
</dbReference>
<dbReference type="AlphaFoldDB" id="A0A6A4HM47"/>
<evidence type="ECO:0000313" key="4">
    <source>
        <dbReference type="Proteomes" id="UP000799118"/>
    </source>
</evidence>
<dbReference type="PROSITE" id="PS50137">
    <property type="entry name" value="DS_RBD"/>
    <property type="match status" value="1"/>
</dbReference>
<dbReference type="Proteomes" id="UP000799118">
    <property type="component" value="Unassembled WGS sequence"/>
</dbReference>
<reference evidence="3" key="1">
    <citation type="journal article" date="2019" name="Environ. Microbiol.">
        <title>Fungal ecological strategies reflected in gene transcription - a case study of two litter decomposers.</title>
        <authorList>
            <person name="Barbi F."/>
            <person name="Kohler A."/>
            <person name="Barry K."/>
            <person name="Baskaran P."/>
            <person name="Daum C."/>
            <person name="Fauchery L."/>
            <person name="Ihrmark K."/>
            <person name="Kuo A."/>
            <person name="LaButti K."/>
            <person name="Lipzen A."/>
            <person name="Morin E."/>
            <person name="Grigoriev I.V."/>
            <person name="Henrissat B."/>
            <person name="Lindahl B."/>
            <person name="Martin F."/>
        </authorList>
    </citation>
    <scope>NUCLEOTIDE SEQUENCE</scope>
    <source>
        <strain evidence="3">JB14</strain>
    </source>
</reference>
<keyword evidence="4" id="KW-1185">Reference proteome</keyword>
<evidence type="ECO:0000313" key="3">
    <source>
        <dbReference type="EMBL" id="KAE9399529.1"/>
    </source>
</evidence>